<dbReference type="InParanoid" id="A0A0C3N1N6"/>
<evidence type="ECO:0000313" key="3">
    <source>
        <dbReference type="Proteomes" id="UP000054217"/>
    </source>
</evidence>
<evidence type="ECO:0000256" key="1">
    <source>
        <dbReference type="SAM" id="MobiDB-lite"/>
    </source>
</evidence>
<organism evidence="2 3">
    <name type="scientific">Pisolithus tinctorius Marx 270</name>
    <dbReference type="NCBI Taxonomy" id="870435"/>
    <lineage>
        <taxon>Eukaryota</taxon>
        <taxon>Fungi</taxon>
        <taxon>Dikarya</taxon>
        <taxon>Basidiomycota</taxon>
        <taxon>Agaricomycotina</taxon>
        <taxon>Agaricomycetes</taxon>
        <taxon>Agaricomycetidae</taxon>
        <taxon>Boletales</taxon>
        <taxon>Sclerodermatineae</taxon>
        <taxon>Pisolithaceae</taxon>
        <taxon>Pisolithus</taxon>
    </lineage>
</organism>
<dbReference type="HOGENOM" id="CLU_068306_0_0_1"/>
<accession>A0A0C3N1N6</accession>
<feature type="region of interest" description="Disordered" evidence="1">
    <location>
        <begin position="50"/>
        <end position="98"/>
    </location>
</feature>
<feature type="compositionally biased region" description="Polar residues" evidence="1">
    <location>
        <begin position="50"/>
        <end position="68"/>
    </location>
</feature>
<sequence length="323" mass="34697">MFGPSGGAPALQEQIADAPLGLTPAPNVGLTHTPALIDCVVVQLHETQQVSEQRPRLSSQAQPSTRTQPPHKAKGTKPSGGKSRGIPELPLNAPPLDSSTKAWREFIDKEQRCPCWGEDGESTLVAMLPGVLGTSSRPDDSDAEADPPSLHNVQGFLLYKRLAPVPWSHRARNVWMHKSLTGQKASIAVYLVANGVSMYDADDALQWARQAGQEYVNGIIANGGENSPQVMAKIEPLRKALTEPCPPSDVGSREWYKRQAQAIGCTINQVPLGHMPLQADNQQIVSAFTSAAFIYDLPHCPCGGASTVRGNPPVKDSEPKEAK</sequence>
<dbReference type="AlphaFoldDB" id="A0A0C3N1N6"/>
<dbReference type="Proteomes" id="UP000054217">
    <property type="component" value="Unassembled WGS sequence"/>
</dbReference>
<keyword evidence="3" id="KW-1185">Reference proteome</keyword>
<name>A0A0C3N1N6_PISTI</name>
<reference evidence="2 3" key="1">
    <citation type="submission" date="2014-04" db="EMBL/GenBank/DDBJ databases">
        <authorList>
            <consortium name="DOE Joint Genome Institute"/>
            <person name="Kuo A."/>
            <person name="Kohler A."/>
            <person name="Costa M.D."/>
            <person name="Nagy L.G."/>
            <person name="Floudas D."/>
            <person name="Copeland A."/>
            <person name="Barry K.W."/>
            <person name="Cichocki N."/>
            <person name="Veneault-Fourrey C."/>
            <person name="LaButti K."/>
            <person name="Lindquist E.A."/>
            <person name="Lipzen A."/>
            <person name="Lundell T."/>
            <person name="Morin E."/>
            <person name="Murat C."/>
            <person name="Sun H."/>
            <person name="Tunlid A."/>
            <person name="Henrissat B."/>
            <person name="Grigoriev I.V."/>
            <person name="Hibbett D.S."/>
            <person name="Martin F."/>
            <person name="Nordberg H.P."/>
            <person name="Cantor M.N."/>
            <person name="Hua S.X."/>
        </authorList>
    </citation>
    <scope>NUCLEOTIDE SEQUENCE [LARGE SCALE GENOMIC DNA]</scope>
    <source>
        <strain evidence="2 3">Marx 270</strain>
    </source>
</reference>
<gene>
    <name evidence="2" type="ORF">M404DRAFT_34559</name>
</gene>
<protein>
    <submittedName>
        <fullName evidence="2">Uncharacterized protein</fullName>
    </submittedName>
</protein>
<reference evidence="3" key="2">
    <citation type="submission" date="2015-01" db="EMBL/GenBank/DDBJ databases">
        <title>Evolutionary Origins and Diversification of the Mycorrhizal Mutualists.</title>
        <authorList>
            <consortium name="DOE Joint Genome Institute"/>
            <consortium name="Mycorrhizal Genomics Consortium"/>
            <person name="Kohler A."/>
            <person name="Kuo A."/>
            <person name="Nagy L.G."/>
            <person name="Floudas D."/>
            <person name="Copeland A."/>
            <person name="Barry K.W."/>
            <person name="Cichocki N."/>
            <person name="Veneault-Fourrey C."/>
            <person name="LaButti K."/>
            <person name="Lindquist E.A."/>
            <person name="Lipzen A."/>
            <person name="Lundell T."/>
            <person name="Morin E."/>
            <person name="Murat C."/>
            <person name="Riley R."/>
            <person name="Ohm R."/>
            <person name="Sun H."/>
            <person name="Tunlid A."/>
            <person name="Henrissat B."/>
            <person name="Grigoriev I.V."/>
            <person name="Hibbett D.S."/>
            <person name="Martin F."/>
        </authorList>
    </citation>
    <scope>NUCLEOTIDE SEQUENCE [LARGE SCALE GENOMIC DNA]</scope>
    <source>
        <strain evidence="3">Marx 270</strain>
    </source>
</reference>
<dbReference type="OrthoDB" id="2683560at2759"/>
<dbReference type="EMBL" id="KN832080">
    <property type="protein sequence ID" value="KIN94994.1"/>
    <property type="molecule type" value="Genomic_DNA"/>
</dbReference>
<proteinExistence type="predicted"/>
<evidence type="ECO:0000313" key="2">
    <source>
        <dbReference type="EMBL" id="KIN94994.1"/>
    </source>
</evidence>